<evidence type="ECO:0000313" key="2">
    <source>
        <dbReference type="Proteomes" id="UP000283523"/>
    </source>
</evidence>
<proteinExistence type="predicted"/>
<accession>A0A418MIY1</accession>
<reference evidence="1 2" key="1">
    <citation type="submission" date="2018-08" db="EMBL/GenBank/DDBJ databases">
        <title>Fibrisoma montanum sp. nov., isolated from Danxia mountain soil.</title>
        <authorList>
            <person name="Huang Y."/>
        </authorList>
    </citation>
    <scope>NUCLEOTIDE SEQUENCE [LARGE SCALE GENOMIC DNA]</scope>
    <source>
        <strain evidence="1 2">HYT19</strain>
    </source>
</reference>
<keyword evidence="2" id="KW-1185">Reference proteome</keyword>
<organism evidence="1 2">
    <name type="scientific">Fibrisoma montanum</name>
    <dbReference type="NCBI Taxonomy" id="2305895"/>
    <lineage>
        <taxon>Bacteria</taxon>
        <taxon>Pseudomonadati</taxon>
        <taxon>Bacteroidota</taxon>
        <taxon>Cytophagia</taxon>
        <taxon>Cytophagales</taxon>
        <taxon>Spirosomataceae</taxon>
        <taxon>Fibrisoma</taxon>
    </lineage>
</organism>
<dbReference type="Proteomes" id="UP000283523">
    <property type="component" value="Unassembled WGS sequence"/>
</dbReference>
<evidence type="ECO:0000313" key="1">
    <source>
        <dbReference type="EMBL" id="RIV27380.1"/>
    </source>
</evidence>
<name>A0A418MIY1_9BACT</name>
<gene>
    <name evidence="1" type="ORF">DYU11_03450</name>
</gene>
<protein>
    <recommendedName>
        <fullName evidence="3">Replication initiation factor domain-containing protein</fullName>
    </recommendedName>
</protein>
<sequence>MYCGMKTMNAVVDVEHLIARLDIERLFSPTYGDIRELRPLRTVYKGLHLFIQPRADSTTHYSVQLRGSLAKFHNQEQHCFSFLDPYDTLKVLDDLATDLRVNLFETNLNNLEVTATVQVQDAKAIVGNALSYLGVVAKRGRMRTGLLYSDLQASQHRLKLYEPSGGLLRVEIHADKMAYFGNTQPKTLADLALPLFAEPMATKLLNAFGKVIWDCVDLEPDALPLDQGYLLAKGRNPSYWHVNKAKYNRADYSRIRKQRERERPKFDAIVQQNWTAADRPVEVERKIREQLTAYLDIMHTGKYERELNMCVERWQIAGCRKPTLH</sequence>
<comment type="caution">
    <text evidence="1">The sequence shown here is derived from an EMBL/GenBank/DDBJ whole genome shotgun (WGS) entry which is preliminary data.</text>
</comment>
<dbReference type="AlphaFoldDB" id="A0A418MIY1"/>
<evidence type="ECO:0008006" key="3">
    <source>
        <dbReference type="Google" id="ProtNLM"/>
    </source>
</evidence>
<dbReference type="EMBL" id="QXED01000001">
    <property type="protein sequence ID" value="RIV27380.1"/>
    <property type="molecule type" value="Genomic_DNA"/>
</dbReference>